<gene>
    <name evidence="1" type="ORF">PQR62_18790</name>
</gene>
<dbReference type="RefSeq" id="WP_408159537.1">
    <property type="nucleotide sequence ID" value="NZ_JAQQFM010000008.1"/>
</dbReference>
<dbReference type="PANTHER" id="PTHR39441">
    <property type="entry name" value="DUF2252 DOMAIN-CONTAINING PROTEIN"/>
    <property type="match status" value="1"/>
</dbReference>
<evidence type="ECO:0000313" key="2">
    <source>
        <dbReference type="Proteomes" id="UP001629246"/>
    </source>
</evidence>
<protein>
    <submittedName>
        <fullName evidence="1">DUF2252 family protein</fullName>
    </submittedName>
</protein>
<keyword evidence="2" id="KW-1185">Reference proteome</keyword>
<dbReference type="InterPro" id="IPR011009">
    <property type="entry name" value="Kinase-like_dom_sf"/>
</dbReference>
<evidence type="ECO:0000313" key="1">
    <source>
        <dbReference type="EMBL" id="MFL9926330.1"/>
    </source>
</evidence>
<reference evidence="1 2" key="1">
    <citation type="journal article" date="2024" name="Chem. Sci.">
        <title>Discovery of megapolipeptins by genome mining of a Burkholderiales bacteria collection.</title>
        <authorList>
            <person name="Paulo B.S."/>
            <person name="Recchia M.J.J."/>
            <person name="Lee S."/>
            <person name="Fergusson C.H."/>
            <person name="Romanowski S.B."/>
            <person name="Hernandez A."/>
            <person name="Krull N."/>
            <person name="Liu D.Y."/>
            <person name="Cavanagh H."/>
            <person name="Bos A."/>
            <person name="Gray C.A."/>
            <person name="Murphy B.T."/>
            <person name="Linington R.G."/>
            <person name="Eustaquio A.S."/>
        </authorList>
    </citation>
    <scope>NUCLEOTIDE SEQUENCE [LARGE SCALE GENOMIC DNA]</scope>
    <source>
        <strain evidence="1 2">RL21-008-BIB-A</strain>
    </source>
</reference>
<organism evidence="1 2">
    <name type="scientific">Herbaspirillum lusitanum</name>
    <dbReference type="NCBI Taxonomy" id="213312"/>
    <lineage>
        <taxon>Bacteria</taxon>
        <taxon>Pseudomonadati</taxon>
        <taxon>Pseudomonadota</taxon>
        <taxon>Betaproteobacteria</taxon>
        <taxon>Burkholderiales</taxon>
        <taxon>Oxalobacteraceae</taxon>
        <taxon>Herbaspirillum</taxon>
    </lineage>
</organism>
<dbReference type="Pfam" id="PF10009">
    <property type="entry name" value="DUF2252"/>
    <property type="match status" value="1"/>
</dbReference>
<name>A0ABW9AEK3_9BURK</name>
<dbReference type="PANTHER" id="PTHR39441:SF1">
    <property type="entry name" value="DUF2252 DOMAIN-CONTAINING PROTEIN"/>
    <property type="match status" value="1"/>
</dbReference>
<comment type="caution">
    <text evidence="1">The sequence shown here is derived from an EMBL/GenBank/DDBJ whole genome shotgun (WGS) entry which is preliminary data.</text>
</comment>
<dbReference type="SUPFAM" id="SSF56112">
    <property type="entry name" value="Protein kinase-like (PK-like)"/>
    <property type="match status" value="1"/>
</dbReference>
<dbReference type="EMBL" id="JAQQFM010000008">
    <property type="protein sequence ID" value="MFL9926330.1"/>
    <property type="molecule type" value="Genomic_DNA"/>
</dbReference>
<proteinExistence type="predicted"/>
<accession>A0ABW9AEK3</accession>
<sequence length="408" mass="45844">MPSKLIRKQPRPSQRQDILKTAKNLKMARSAHAYVRGSTLRFYDWLNEVKSTSLPEGPAIWICGDCHIGNLGPVANSDGKIEIQIRDFDQTVIGNPSHDLIRLALSLAMAARSSDLPGVITAKLMEVLVQGYESAFLAEADAKVGKKPKSVRVALKSAHRRTWQELARERVEGKTVRIPLGKRFWPASKHERQVIGELFQEADAQELVTSLRHRSDYAKVKMLDTAYWMKGCSSLGFLRFAVLLDAGGQAVEQSDLCLFDIKEAVTAAAPRYRNASMPRDNAERVVEGARQLAPHLGMRMKAARVLDKPVFMRELLPQDLKLEIDHVSEAEAIRAARYLARVVGLAHAQQMDEPTKAAWSAELARHRSRTLEVPSWLWSSVVDLVASHERAYLEHCRRYALAEQPIEF</sequence>
<dbReference type="InterPro" id="IPR018721">
    <property type="entry name" value="DUF2252"/>
</dbReference>
<dbReference type="Proteomes" id="UP001629246">
    <property type="component" value="Unassembled WGS sequence"/>
</dbReference>